<dbReference type="PANTHER" id="PTHR24138:SF12">
    <property type="entry name" value="PATATIN FAMILY PROTEIN"/>
    <property type="match status" value="1"/>
</dbReference>
<feature type="active site" description="Nucleophile" evidence="2">
    <location>
        <position position="47"/>
    </location>
</feature>
<dbReference type="InterPro" id="IPR002641">
    <property type="entry name" value="PNPLA_dom"/>
</dbReference>
<evidence type="ECO:0000256" key="1">
    <source>
        <dbReference type="ARBA" id="ARBA00023098"/>
    </source>
</evidence>
<proteinExistence type="predicted"/>
<organism evidence="4">
    <name type="scientific">Aliarcobacter cryaerophilus</name>
    <dbReference type="NCBI Taxonomy" id="28198"/>
    <lineage>
        <taxon>Bacteria</taxon>
        <taxon>Pseudomonadati</taxon>
        <taxon>Campylobacterota</taxon>
        <taxon>Epsilonproteobacteria</taxon>
        <taxon>Campylobacterales</taxon>
        <taxon>Arcobacteraceae</taxon>
        <taxon>Aliarcobacter</taxon>
    </lineage>
</organism>
<protein>
    <submittedName>
        <fullName evidence="4">Patatin-like phospholipase</fullName>
    </submittedName>
</protein>
<dbReference type="EMBL" id="MK715471">
    <property type="protein sequence ID" value="QEI46270.1"/>
    <property type="molecule type" value="Genomic_DNA"/>
</dbReference>
<dbReference type="InterPro" id="IPR047156">
    <property type="entry name" value="Teg/CotR/CapV-like"/>
</dbReference>
<dbReference type="Pfam" id="PF01734">
    <property type="entry name" value="Patatin"/>
    <property type="match status" value="1"/>
</dbReference>
<dbReference type="RefSeq" id="WP_228277079.1">
    <property type="nucleotide sequence ID" value="NZ_MK715471.1"/>
</dbReference>
<dbReference type="CDD" id="cd07199">
    <property type="entry name" value="Pat17_PNPLA8_PNPLA9_like"/>
    <property type="match status" value="1"/>
</dbReference>
<dbReference type="Gene3D" id="3.40.1090.10">
    <property type="entry name" value="Cytosolic phospholipase A2 catalytic domain"/>
    <property type="match status" value="1"/>
</dbReference>
<feature type="short sequence motif" description="GXSXG" evidence="2">
    <location>
        <begin position="45"/>
        <end position="49"/>
    </location>
</feature>
<keyword evidence="4" id="KW-0614">Plasmid</keyword>
<dbReference type="PANTHER" id="PTHR24138">
    <property type="entry name" value="INTRACELLLAR PHOSPHOLIPASE A FAMILY"/>
    <property type="match status" value="1"/>
</dbReference>
<dbReference type="PROSITE" id="PS51635">
    <property type="entry name" value="PNPLA"/>
    <property type="match status" value="1"/>
</dbReference>
<accession>A0A5C0E1B8</accession>
<dbReference type="SUPFAM" id="SSF52151">
    <property type="entry name" value="FabD/lysophospholipase-like"/>
    <property type="match status" value="1"/>
</dbReference>
<dbReference type="AlphaFoldDB" id="A0A5C0E1B8"/>
<keyword evidence="1 2" id="KW-0443">Lipid metabolism</keyword>
<gene>
    <name evidence="4" type="ORF">pM830MA_0085</name>
</gene>
<feature type="short sequence motif" description="GXGXXG" evidence="2">
    <location>
        <begin position="13"/>
        <end position="18"/>
    </location>
</feature>
<dbReference type="NCBIfam" id="NF041079">
    <property type="entry name" value="CBASS_lipase"/>
    <property type="match status" value="1"/>
</dbReference>
<sequence>MIKKNFNILTIDGGGIRGIYSAIILKKIEKKFSIKLNEHFDLIAGTSTGSILASAIAYDIPLDEVIALYKNEGKNIFKSRRASIGGLLKSKYDNNHLKKILNEKFNEKTLSDDSIKTRLMIPTTDISNGDVHVIKSYYLKEFKRDKDRMIKDVILSSCSAPLYFNPNKLDEFLLADGGLWANNPSLVALTEGLGKIKEFNNGVKISLDNIKLLSIGTGIGHKYYDVSNHESDNWGFIRKWKSSQLVDTILNLQSINVHNTVNFMLPKNNYIRINFESDSELSLDKVDIIPTLEAKAGRDFTNNTESIANLLDICIK</sequence>
<keyword evidence="2" id="KW-0378">Hydrolase</keyword>
<name>A0A5C0E1B8_9BACT</name>
<dbReference type="GO" id="GO:0016787">
    <property type="term" value="F:hydrolase activity"/>
    <property type="evidence" value="ECO:0007669"/>
    <property type="project" value="UniProtKB-UniRule"/>
</dbReference>
<feature type="active site" description="Proton acceptor" evidence="2">
    <location>
        <position position="176"/>
    </location>
</feature>
<geneLocation type="plasmid" evidence="4">
    <name>pM830MA</name>
</geneLocation>
<evidence type="ECO:0000259" key="3">
    <source>
        <dbReference type="PROSITE" id="PS51635"/>
    </source>
</evidence>
<feature type="domain" description="PNPLA" evidence="3">
    <location>
        <begin position="9"/>
        <end position="189"/>
    </location>
</feature>
<evidence type="ECO:0000313" key="4">
    <source>
        <dbReference type="EMBL" id="QEI46270.1"/>
    </source>
</evidence>
<feature type="short sequence motif" description="DGA/G" evidence="2">
    <location>
        <begin position="176"/>
        <end position="178"/>
    </location>
</feature>
<reference evidence="4" key="1">
    <citation type="journal article" date="2019" name="Front. Microbiol.">
        <title>Arcobacter cryaerophilus Isolated From New Zealand Mussels Harbor a Putative Virulence Plasmid.</title>
        <authorList>
            <person name="On S.L.W."/>
            <person name="Althaus D."/>
            <person name="Miller W.G."/>
            <person name="Lizamore D."/>
            <person name="Wong S.G.L."/>
            <person name="Mathai A.J."/>
            <person name="Chelikani V."/>
            <person name="Carter G.P."/>
        </authorList>
    </citation>
    <scope>NUCLEOTIDE SEQUENCE</scope>
    <source>
        <strain evidence="4">M830MA</strain>
        <plasmid evidence="4">pM830MA</plasmid>
    </source>
</reference>
<evidence type="ECO:0000256" key="2">
    <source>
        <dbReference type="PROSITE-ProRule" id="PRU01161"/>
    </source>
</evidence>
<keyword evidence="2" id="KW-0442">Lipid degradation</keyword>
<dbReference type="GO" id="GO:0016042">
    <property type="term" value="P:lipid catabolic process"/>
    <property type="evidence" value="ECO:0007669"/>
    <property type="project" value="UniProtKB-UniRule"/>
</dbReference>
<dbReference type="InterPro" id="IPR016035">
    <property type="entry name" value="Acyl_Trfase/lysoPLipase"/>
</dbReference>